<gene>
    <name evidence="1" type="ORF">IEQ34_014153</name>
</gene>
<protein>
    <submittedName>
        <fullName evidence="1">Uncharacterized protein</fullName>
    </submittedName>
</protein>
<organism evidence="1 2">
    <name type="scientific">Dendrobium chrysotoxum</name>
    <name type="common">Orchid</name>
    <dbReference type="NCBI Taxonomy" id="161865"/>
    <lineage>
        <taxon>Eukaryota</taxon>
        <taxon>Viridiplantae</taxon>
        <taxon>Streptophyta</taxon>
        <taxon>Embryophyta</taxon>
        <taxon>Tracheophyta</taxon>
        <taxon>Spermatophyta</taxon>
        <taxon>Magnoliopsida</taxon>
        <taxon>Liliopsida</taxon>
        <taxon>Asparagales</taxon>
        <taxon>Orchidaceae</taxon>
        <taxon>Epidendroideae</taxon>
        <taxon>Malaxideae</taxon>
        <taxon>Dendrobiinae</taxon>
        <taxon>Dendrobium</taxon>
    </lineage>
</organism>
<dbReference type="AlphaFoldDB" id="A0AAV7GJF0"/>
<sequence>MKVELKSGGCWRPSDGPTKVGLKFGGGQRGFVGLGAGALEALELSPISSKRKLAMHGASKLQATGRWILVSVEPETPAVVASDQKSEHFLQLSSGLLFLVAISSLLLRLRVFRFERVAKEAAAPPSTTSDWKSQRDSLAAKNYLIGAFKSPCNIKVTFSDSKTRKQVVN</sequence>
<evidence type="ECO:0000313" key="1">
    <source>
        <dbReference type="EMBL" id="KAH0456246.1"/>
    </source>
</evidence>
<dbReference type="EMBL" id="JAGFBR010000013">
    <property type="protein sequence ID" value="KAH0456246.1"/>
    <property type="molecule type" value="Genomic_DNA"/>
</dbReference>
<evidence type="ECO:0000313" key="2">
    <source>
        <dbReference type="Proteomes" id="UP000775213"/>
    </source>
</evidence>
<accession>A0AAV7GJF0</accession>
<keyword evidence="2" id="KW-1185">Reference proteome</keyword>
<proteinExistence type="predicted"/>
<reference evidence="1 2" key="1">
    <citation type="journal article" date="2021" name="Hortic Res">
        <title>Chromosome-scale assembly of the Dendrobium chrysotoxum genome enhances the understanding of orchid evolution.</title>
        <authorList>
            <person name="Zhang Y."/>
            <person name="Zhang G.Q."/>
            <person name="Zhang D."/>
            <person name="Liu X.D."/>
            <person name="Xu X.Y."/>
            <person name="Sun W.H."/>
            <person name="Yu X."/>
            <person name="Zhu X."/>
            <person name="Wang Z.W."/>
            <person name="Zhao X."/>
            <person name="Zhong W.Y."/>
            <person name="Chen H."/>
            <person name="Yin W.L."/>
            <person name="Huang T."/>
            <person name="Niu S.C."/>
            <person name="Liu Z.J."/>
        </authorList>
    </citation>
    <scope>NUCLEOTIDE SEQUENCE [LARGE SCALE GENOMIC DNA]</scope>
    <source>
        <strain evidence="1">Lindl</strain>
    </source>
</reference>
<dbReference type="Proteomes" id="UP000775213">
    <property type="component" value="Unassembled WGS sequence"/>
</dbReference>
<comment type="caution">
    <text evidence="1">The sequence shown here is derived from an EMBL/GenBank/DDBJ whole genome shotgun (WGS) entry which is preliminary data.</text>
</comment>
<name>A0AAV7GJF0_DENCH</name>